<dbReference type="AlphaFoldDB" id="A0A1M7QK99"/>
<dbReference type="Gene3D" id="3.30.565.10">
    <property type="entry name" value="Histidine kinase-like ATPase, C-terminal domain"/>
    <property type="match status" value="1"/>
</dbReference>
<gene>
    <name evidence="3" type="ORF">SAMN05192549_107191</name>
</gene>
<evidence type="ECO:0000313" key="3">
    <source>
        <dbReference type="EMBL" id="SHN31638.1"/>
    </source>
</evidence>
<evidence type="ECO:0000259" key="2">
    <source>
        <dbReference type="PROSITE" id="PS50113"/>
    </source>
</evidence>
<proteinExistence type="predicted"/>
<feature type="domain" description="PAS" evidence="1">
    <location>
        <begin position="31"/>
        <end position="101"/>
    </location>
</feature>
<feature type="domain" description="PAC" evidence="2">
    <location>
        <begin position="104"/>
        <end position="157"/>
    </location>
</feature>
<evidence type="ECO:0000313" key="4">
    <source>
        <dbReference type="Proteomes" id="UP000184339"/>
    </source>
</evidence>
<dbReference type="InterPro" id="IPR013656">
    <property type="entry name" value="PAS_4"/>
</dbReference>
<organism evidence="3 4">
    <name type="scientific">Duganella sacchari</name>
    <dbReference type="NCBI Taxonomy" id="551987"/>
    <lineage>
        <taxon>Bacteria</taxon>
        <taxon>Pseudomonadati</taxon>
        <taxon>Pseudomonadota</taxon>
        <taxon>Betaproteobacteria</taxon>
        <taxon>Burkholderiales</taxon>
        <taxon>Oxalobacteraceae</taxon>
        <taxon>Telluria group</taxon>
        <taxon>Duganella</taxon>
    </lineage>
</organism>
<protein>
    <submittedName>
        <fullName evidence="3">PAS domain S-box-containing protein</fullName>
    </submittedName>
</protein>
<dbReference type="Pfam" id="PF08448">
    <property type="entry name" value="PAS_4"/>
    <property type="match status" value="1"/>
</dbReference>
<dbReference type="NCBIfam" id="TIGR00229">
    <property type="entry name" value="sensory_box"/>
    <property type="match status" value="1"/>
</dbReference>
<sequence length="358" mass="39363">MSKPFSFPPYAEISQVMDWLRTETGESRITSETELRSIIALMPHPLFIKNADSQIVMMNPACEALWGVRFADAAGTDGSGKLPPEQVLQFREHDRQAFASGQTRTDEVLVWNVSQREMRWLLVHKRPTYDHLGQPHLLIASCIDITGRKQKEAALEETLRQWQQLALHQLDATESQHRRIALGMQGDLAQSLLALKLDITLLHGRTAMHQPLLHARAEQALTTLSSSIAAVREVINELHPATLELGLAAALEWQLQQHQDVPCNLRVLDDSAALTSQQTMALFHLTNAAIDYLSAQASALQLTLNLQRDLVTITISGDGAPAANTPTLNAMRERLAGLGGALAVTQSNGTTLTMTVSA</sequence>
<dbReference type="InterPro" id="IPR036890">
    <property type="entry name" value="HATPase_C_sf"/>
</dbReference>
<dbReference type="InterPro" id="IPR000700">
    <property type="entry name" value="PAS-assoc_C"/>
</dbReference>
<evidence type="ECO:0000259" key="1">
    <source>
        <dbReference type="PROSITE" id="PS50112"/>
    </source>
</evidence>
<dbReference type="Proteomes" id="UP000184339">
    <property type="component" value="Unassembled WGS sequence"/>
</dbReference>
<dbReference type="EMBL" id="FRCX01000007">
    <property type="protein sequence ID" value="SHN31638.1"/>
    <property type="molecule type" value="Genomic_DNA"/>
</dbReference>
<dbReference type="RefSeq" id="WP_084560210.1">
    <property type="nucleotide sequence ID" value="NZ_FRCX01000007.1"/>
</dbReference>
<dbReference type="STRING" id="551987.SAMN05192549_107191"/>
<dbReference type="InterPro" id="IPR035965">
    <property type="entry name" value="PAS-like_dom_sf"/>
</dbReference>
<dbReference type="CDD" id="cd00130">
    <property type="entry name" value="PAS"/>
    <property type="match status" value="1"/>
</dbReference>
<dbReference type="OrthoDB" id="9792869at2"/>
<dbReference type="PROSITE" id="PS50112">
    <property type="entry name" value="PAS"/>
    <property type="match status" value="1"/>
</dbReference>
<name>A0A1M7QK99_9BURK</name>
<dbReference type="SMART" id="SM00091">
    <property type="entry name" value="PAS"/>
    <property type="match status" value="1"/>
</dbReference>
<dbReference type="SUPFAM" id="SSF55785">
    <property type="entry name" value="PYP-like sensor domain (PAS domain)"/>
    <property type="match status" value="1"/>
</dbReference>
<reference evidence="4" key="1">
    <citation type="submission" date="2016-11" db="EMBL/GenBank/DDBJ databases">
        <authorList>
            <person name="Varghese N."/>
            <person name="Submissions S."/>
        </authorList>
    </citation>
    <scope>NUCLEOTIDE SEQUENCE [LARGE SCALE GENOMIC DNA]</scope>
    <source>
        <strain evidence="4">Sac-22</strain>
    </source>
</reference>
<dbReference type="Gene3D" id="3.30.450.20">
    <property type="entry name" value="PAS domain"/>
    <property type="match status" value="1"/>
</dbReference>
<keyword evidence="4" id="KW-1185">Reference proteome</keyword>
<dbReference type="InterPro" id="IPR000014">
    <property type="entry name" value="PAS"/>
</dbReference>
<dbReference type="PROSITE" id="PS50113">
    <property type="entry name" value="PAC"/>
    <property type="match status" value="1"/>
</dbReference>
<accession>A0A1M7QK99</accession>